<protein>
    <submittedName>
        <fullName evidence="1">Uncharacterized protein</fullName>
    </submittedName>
</protein>
<proteinExistence type="predicted"/>
<reference evidence="1" key="2">
    <citation type="journal article" date="2022" name="New Phytol.">
        <title>Evolutionary transition to the ectomycorrhizal habit in the genomes of a hyperdiverse lineage of mushroom-forming fungi.</title>
        <authorList>
            <person name="Looney B."/>
            <person name="Miyauchi S."/>
            <person name="Morin E."/>
            <person name="Drula E."/>
            <person name="Courty P.E."/>
            <person name="Kohler A."/>
            <person name="Kuo A."/>
            <person name="LaButti K."/>
            <person name="Pangilinan J."/>
            <person name="Lipzen A."/>
            <person name="Riley R."/>
            <person name="Andreopoulos W."/>
            <person name="He G."/>
            <person name="Johnson J."/>
            <person name="Nolan M."/>
            <person name="Tritt A."/>
            <person name="Barry K.W."/>
            <person name="Grigoriev I.V."/>
            <person name="Nagy L.G."/>
            <person name="Hibbett D."/>
            <person name="Henrissat B."/>
            <person name="Matheny P.B."/>
            <person name="Labbe J."/>
            <person name="Martin F.M."/>
        </authorList>
    </citation>
    <scope>NUCLEOTIDE SEQUENCE</scope>
    <source>
        <strain evidence="1">HHB10654</strain>
    </source>
</reference>
<dbReference type="Proteomes" id="UP000814140">
    <property type="component" value="Unassembled WGS sequence"/>
</dbReference>
<reference evidence="1" key="1">
    <citation type="submission" date="2021-03" db="EMBL/GenBank/DDBJ databases">
        <authorList>
            <consortium name="DOE Joint Genome Institute"/>
            <person name="Ahrendt S."/>
            <person name="Looney B.P."/>
            <person name="Miyauchi S."/>
            <person name="Morin E."/>
            <person name="Drula E."/>
            <person name="Courty P.E."/>
            <person name="Chicoki N."/>
            <person name="Fauchery L."/>
            <person name="Kohler A."/>
            <person name="Kuo A."/>
            <person name="Labutti K."/>
            <person name="Pangilinan J."/>
            <person name="Lipzen A."/>
            <person name="Riley R."/>
            <person name="Andreopoulos W."/>
            <person name="He G."/>
            <person name="Johnson J."/>
            <person name="Barry K.W."/>
            <person name="Grigoriev I.V."/>
            <person name="Nagy L."/>
            <person name="Hibbett D."/>
            <person name="Henrissat B."/>
            <person name="Matheny P.B."/>
            <person name="Labbe J."/>
            <person name="Martin F."/>
        </authorList>
    </citation>
    <scope>NUCLEOTIDE SEQUENCE</scope>
    <source>
        <strain evidence="1">HHB10654</strain>
    </source>
</reference>
<accession>A0ACB8TIH4</accession>
<organism evidence="1 2">
    <name type="scientific">Artomyces pyxidatus</name>
    <dbReference type="NCBI Taxonomy" id="48021"/>
    <lineage>
        <taxon>Eukaryota</taxon>
        <taxon>Fungi</taxon>
        <taxon>Dikarya</taxon>
        <taxon>Basidiomycota</taxon>
        <taxon>Agaricomycotina</taxon>
        <taxon>Agaricomycetes</taxon>
        <taxon>Russulales</taxon>
        <taxon>Auriscalpiaceae</taxon>
        <taxon>Artomyces</taxon>
    </lineage>
</organism>
<name>A0ACB8TIH4_9AGAM</name>
<keyword evidence="2" id="KW-1185">Reference proteome</keyword>
<evidence type="ECO:0000313" key="2">
    <source>
        <dbReference type="Proteomes" id="UP000814140"/>
    </source>
</evidence>
<comment type="caution">
    <text evidence="1">The sequence shown here is derived from an EMBL/GenBank/DDBJ whole genome shotgun (WGS) entry which is preliminary data.</text>
</comment>
<sequence length="52" mass="5601">MFAPLLVIAALFLVCVHAVPASPVVVDVKSSLVSPPSSFLEHQVLLKSCHRF</sequence>
<gene>
    <name evidence="1" type="ORF">BV25DRAFT_1818625</name>
</gene>
<dbReference type="EMBL" id="MU277188">
    <property type="protein sequence ID" value="KAI0068237.1"/>
    <property type="molecule type" value="Genomic_DNA"/>
</dbReference>
<evidence type="ECO:0000313" key="1">
    <source>
        <dbReference type="EMBL" id="KAI0068237.1"/>
    </source>
</evidence>